<dbReference type="PANTHER" id="PTHR30055">
    <property type="entry name" value="HTH-TYPE TRANSCRIPTIONAL REGULATOR RUTR"/>
    <property type="match status" value="1"/>
</dbReference>
<dbReference type="PROSITE" id="PS50977">
    <property type="entry name" value="HTH_TETR_2"/>
    <property type="match status" value="1"/>
</dbReference>
<comment type="caution">
    <text evidence="4">The sequence shown here is derived from an EMBL/GenBank/DDBJ whole genome shotgun (WGS) entry which is preliminary data.</text>
</comment>
<dbReference type="Pfam" id="PF00440">
    <property type="entry name" value="TetR_N"/>
    <property type="match status" value="1"/>
</dbReference>
<accession>A0A8J3W470</accession>
<dbReference type="Gene3D" id="1.10.357.10">
    <property type="entry name" value="Tetracycline Repressor, domain 2"/>
    <property type="match status" value="1"/>
</dbReference>
<keyword evidence="5" id="KW-1185">Reference proteome</keyword>
<organism evidence="4 5">
    <name type="scientific">Planobispora longispora</name>
    <dbReference type="NCBI Taxonomy" id="28887"/>
    <lineage>
        <taxon>Bacteria</taxon>
        <taxon>Bacillati</taxon>
        <taxon>Actinomycetota</taxon>
        <taxon>Actinomycetes</taxon>
        <taxon>Streptosporangiales</taxon>
        <taxon>Streptosporangiaceae</taxon>
        <taxon>Planobispora</taxon>
    </lineage>
</organism>
<dbReference type="AlphaFoldDB" id="A0A8J3W470"/>
<dbReference type="PANTHER" id="PTHR30055:SF220">
    <property type="entry name" value="TETR-FAMILY REGULATORY PROTEIN"/>
    <property type="match status" value="1"/>
</dbReference>
<dbReference type="GO" id="GO:0003700">
    <property type="term" value="F:DNA-binding transcription factor activity"/>
    <property type="evidence" value="ECO:0007669"/>
    <property type="project" value="TreeGrafter"/>
</dbReference>
<evidence type="ECO:0000256" key="2">
    <source>
        <dbReference type="PROSITE-ProRule" id="PRU00335"/>
    </source>
</evidence>
<evidence type="ECO:0000313" key="4">
    <source>
        <dbReference type="EMBL" id="GIH75063.1"/>
    </source>
</evidence>
<name>A0A8J3W470_9ACTN</name>
<dbReference type="SUPFAM" id="SSF48498">
    <property type="entry name" value="Tetracyclin repressor-like, C-terminal domain"/>
    <property type="match status" value="1"/>
</dbReference>
<evidence type="ECO:0000313" key="5">
    <source>
        <dbReference type="Proteomes" id="UP000616724"/>
    </source>
</evidence>
<dbReference type="InterPro" id="IPR001647">
    <property type="entry name" value="HTH_TetR"/>
</dbReference>
<evidence type="ECO:0000259" key="3">
    <source>
        <dbReference type="PROSITE" id="PS50977"/>
    </source>
</evidence>
<protein>
    <recommendedName>
        <fullName evidence="3">HTH tetR-type domain-containing protein</fullName>
    </recommendedName>
</protein>
<gene>
    <name evidence="4" type="ORF">Plo01_14920</name>
</gene>
<dbReference type="Proteomes" id="UP000616724">
    <property type="component" value="Unassembled WGS sequence"/>
</dbReference>
<sequence>MRDRKAERHQSTKAEILGVAWEIARAEGLAGLTLRDVAHRVGMRPPSLYSYFASKDAVYDAMFAQGSREFLEWQAKVELTGDTLTDLKLIARYFVDFCTENPTRYQLLFQRTVPGFEPSAESFAVSVEGLEELRRTLAGIGITGPEALDLLTALVTGLTDQQISNDPGGDRWIRLIDQAMEMYFAHVSKRMKAGDEP</sequence>
<dbReference type="EMBL" id="BOOH01000014">
    <property type="protein sequence ID" value="GIH75063.1"/>
    <property type="molecule type" value="Genomic_DNA"/>
</dbReference>
<dbReference type="InterPro" id="IPR050109">
    <property type="entry name" value="HTH-type_TetR-like_transc_reg"/>
</dbReference>
<proteinExistence type="predicted"/>
<dbReference type="RefSeq" id="WP_203889773.1">
    <property type="nucleotide sequence ID" value="NZ_BOOH01000014.1"/>
</dbReference>
<reference evidence="4 5" key="1">
    <citation type="submission" date="2021-01" db="EMBL/GenBank/DDBJ databases">
        <title>Whole genome shotgun sequence of Planobispora longispora NBRC 13918.</title>
        <authorList>
            <person name="Komaki H."/>
            <person name="Tamura T."/>
        </authorList>
    </citation>
    <scope>NUCLEOTIDE SEQUENCE [LARGE SCALE GENOMIC DNA]</scope>
    <source>
        <strain evidence="4 5">NBRC 13918</strain>
    </source>
</reference>
<evidence type="ECO:0000256" key="1">
    <source>
        <dbReference type="ARBA" id="ARBA00023125"/>
    </source>
</evidence>
<dbReference type="InterPro" id="IPR036271">
    <property type="entry name" value="Tet_transcr_reg_TetR-rel_C_sf"/>
</dbReference>
<feature type="DNA-binding region" description="H-T-H motif" evidence="2">
    <location>
        <begin position="33"/>
        <end position="52"/>
    </location>
</feature>
<dbReference type="GO" id="GO:0000976">
    <property type="term" value="F:transcription cis-regulatory region binding"/>
    <property type="evidence" value="ECO:0007669"/>
    <property type="project" value="TreeGrafter"/>
</dbReference>
<feature type="domain" description="HTH tetR-type" evidence="3">
    <location>
        <begin position="10"/>
        <end position="70"/>
    </location>
</feature>
<dbReference type="SUPFAM" id="SSF46689">
    <property type="entry name" value="Homeodomain-like"/>
    <property type="match status" value="1"/>
</dbReference>
<keyword evidence="1 2" id="KW-0238">DNA-binding</keyword>
<dbReference type="InterPro" id="IPR009057">
    <property type="entry name" value="Homeodomain-like_sf"/>
</dbReference>